<sequence>MKIAIVTETFLPSTDGVVTRLTEAIKYLRKMEHDVLIIAPDLGVYEYEGAVVKGVKTTTMPFYRYKKFSLPQKIVKEMIEDYDPDIVHVVNPALVGASGVLYAAKLGYPLVASYHTHVPKYLDYYKIYKPLKPVFWSYFKFLHNKADLNLCTSEAVRKELVERDFYNMQLWKRGVDINKYHPSHRNEDMRLRLTDGNPKDKLILYVGRLAIEKEIHKLKPLLDSRNDIRLAIVGDGPAREELERTFEGTNTVFTGFLHGEELSQAFASADAFVFPSITETLGLVILEAMASGLPVIAAKSGPTMEQIEEGKTGLLFENENLESMFEAVSQLDSELKLQELKHNARIEAEKFSWKKPSEQLLEFYEETIKQYHQKANVKETIS</sequence>
<dbReference type="InterPro" id="IPR001296">
    <property type="entry name" value="Glyco_trans_1"/>
</dbReference>
<keyword evidence="3" id="KW-0808">Transferase</keyword>
<dbReference type="KEGG" id="aqt:FN924_09460"/>
<evidence type="ECO:0000313" key="4">
    <source>
        <dbReference type="Proteomes" id="UP000315215"/>
    </source>
</evidence>
<dbReference type="GO" id="GO:0016757">
    <property type="term" value="F:glycosyltransferase activity"/>
    <property type="evidence" value="ECO:0007669"/>
    <property type="project" value="InterPro"/>
</dbReference>
<name>A0A516KG63_9BACI</name>
<dbReference type="Proteomes" id="UP000315215">
    <property type="component" value="Chromosome"/>
</dbReference>
<dbReference type="EMBL" id="CP041666">
    <property type="protein sequence ID" value="QDP40385.1"/>
    <property type="molecule type" value="Genomic_DNA"/>
</dbReference>
<evidence type="ECO:0000259" key="1">
    <source>
        <dbReference type="Pfam" id="PF00534"/>
    </source>
</evidence>
<feature type="domain" description="Glycosyltransferase subfamily 4-like N-terminal" evidence="2">
    <location>
        <begin position="15"/>
        <end position="178"/>
    </location>
</feature>
<reference evidence="3 4" key="1">
    <citation type="submission" date="2019-07" db="EMBL/GenBank/DDBJ databases">
        <authorList>
            <person name="Li J."/>
        </authorList>
    </citation>
    <scope>NUCLEOTIDE SEQUENCE [LARGE SCALE GENOMIC DNA]</scope>
    <source>
        <strain evidence="3 4">TKL69</strain>
    </source>
</reference>
<dbReference type="CDD" id="cd03814">
    <property type="entry name" value="GT4-like"/>
    <property type="match status" value="1"/>
</dbReference>
<dbReference type="RefSeq" id="WP_143893907.1">
    <property type="nucleotide sequence ID" value="NZ_CP041666.1"/>
</dbReference>
<dbReference type="Gene3D" id="3.40.50.2000">
    <property type="entry name" value="Glycogen Phosphorylase B"/>
    <property type="match status" value="2"/>
</dbReference>
<evidence type="ECO:0000259" key="2">
    <source>
        <dbReference type="Pfam" id="PF13439"/>
    </source>
</evidence>
<dbReference type="SUPFAM" id="SSF53756">
    <property type="entry name" value="UDP-Glycosyltransferase/glycogen phosphorylase"/>
    <property type="match status" value="1"/>
</dbReference>
<proteinExistence type="predicted"/>
<evidence type="ECO:0000313" key="3">
    <source>
        <dbReference type="EMBL" id="QDP40385.1"/>
    </source>
</evidence>
<dbReference type="AlphaFoldDB" id="A0A516KG63"/>
<dbReference type="PANTHER" id="PTHR45947">
    <property type="entry name" value="SULFOQUINOVOSYL TRANSFERASE SQD2"/>
    <property type="match status" value="1"/>
</dbReference>
<dbReference type="OrthoDB" id="9802525at2"/>
<dbReference type="Pfam" id="PF00534">
    <property type="entry name" value="Glycos_transf_1"/>
    <property type="match status" value="1"/>
</dbReference>
<dbReference type="PANTHER" id="PTHR45947:SF3">
    <property type="entry name" value="SULFOQUINOVOSYL TRANSFERASE SQD2"/>
    <property type="match status" value="1"/>
</dbReference>
<protein>
    <submittedName>
        <fullName evidence="3">Glycosyltransferase family 1 protein</fullName>
    </submittedName>
</protein>
<keyword evidence="4" id="KW-1185">Reference proteome</keyword>
<accession>A0A516KG63</accession>
<dbReference type="InterPro" id="IPR028098">
    <property type="entry name" value="Glyco_trans_4-like_N"/>
</dbReference>
<gene>
    <name evidence="3" type="ORF">FN924_09460</name>
</gene>
<organism evidence="3 4">
    <name type="scientific">Radiobacillus deserti</name>
    <dbReference type="NCBI Taxonomy" id="2594883"/>
    <lineage>
        <taxon>Bacteria</taxon>
        <taxon>Bacillati</taxon>
        <taxon>Bacillota</taxon>
        <taxon>Bacilli</taxon>
        <taxon>Bacillales</taxon>
        <taxon>Bacillaceae</taxon>
        <taxon>Radiobacillus</taxon>
    </lineage>
</organism>
<dbReference type="Pfam" id="PF13439">
    <property type="entry name" value="Glyco_transf_4"/>
    <property type="match status" value="1"/>
</dbReference>
<feature type="domain" description="Glycosyl transferase family 1" evidence="1">
    <location>
        <begin position="197"/>
        <end position="344"/>
    </location>
</feature>
<dbReference type="InterPro" id="IPR050194">
    <property type="entry name" value="Glycosyltransferase_grp1"/>
</dbReference>